<keyword evidence="2" id="KW-1185">Reference proteome</keyword>
<dbReference type="GeneID" id="89925928"/>
<gene>
    <name evidence="1" type="ORF">LTR77_004582</name>
</gene>
<proteinExistence type="predicted"/>
<organism evidence="1 2">
    <name type="scientific">Saxophila tyrrhenica</name>
    <dbReference type="NCBI Taxonomy" id="1690608"/>
    <lineage>
        <taxon>Eukaryota</taxon>
        <taxon>Fungi</taxon>
        <taxon>Dikarya</taxon>
        <taxon>Ascomycota</taxon>
        <taxon>Pezizomycotina</taxon>
        <taxon>Dothideomycetes</taxon>
        <taxon>Dothideomycetidae</taxon>
        <taxon>Mycosphaerellales</taxon>
        <taxon>Extremaceae</taxon>
        <taxon>Saxophila</taxon>
    </lineage>
</organism>
<comment type="caution">
    <text evidence="1">The sequence shown here is derived from an EMBL/GenBank/DDBJ whole genome shotgun (WGS) entry which is preliminary data.</text>
</comment>
<accession>A0AAV9PEB0</accession>
<evidence type="ECO:0000313" key="2">
    <source>
        <dbReference type="Proteomes" id="UP001337655"/>
    </source>
</evidence>
<reference evidence="1 2" key="1">
    <citation type="submission" date="2023-08" db="EMBL/GenBank/DDBJ databases">
        <title>Black Yeasts Isolated from many extreme environments.</title>
        <authorList>
            <person name="Coleine C."/>
            <person name="Stajich J.E."/>
            <person name="Selbmann L."/>
        </authorList>
    </citation>
    <scope>NUCLEOTIDE SEQUENCE [LARGE SCALE GENOMIC DNA]</scope>
    <source>
        <strain evidence="1 2">CCFEE 5935</strain>
    </source>
</reference>
<dbReference type="RefSeq" id="XP_064660466.1">
    <property type="nucleotide sequence ID" value="XM_064801836.1"/>
</dbReference>
<evidence type="ECO:0000313" key="1">
    <source>
        <dbReference type="EMBL" id="KAK5171438.1"/>
    </source>
</evidence>
<protein>
    <submittedName>
        <fullName evidence="1">Uncharacterized protein</fullName>
    </submittedName>
</protein>
<dbReference type="AlphaFoldDB" id="A0AAV9PEB0"/>
<name>A0AAV9PEB0_9PEZI</name>
<sequence>MGKINSSSRAASLSVAGESSTICWSIDQELTFSDNSLYNDYAVEPKVNQLRADGKNPLVDLRPEWMEKVTAAIMSIPAFQKAVVEEHHCPGLLNFAEASIENDWVVSVYLRGFYDCFAKDDDDAALAYVMDLVEEAKGKAKSAVELIIKKHAAMEIKNVHQGGDVSEAHPLPPKQHQIFVARLLDLSKHEKELDSCRQQLYTGLMSIPKLNHRTPISSTVDSLRARFGTATMIDSYGEQALSLLLEQVEMTKKANRPVVVPVAHEAELDVKVAAKLKQTGFQALFDDEVGMEDDEQAGDPSDSFAHDPEVDTLMSTFDPTAEEGAVRRYIESSEICQHIVFYPVFANPDGAFKISELATATRTAVKGKGKASKKGKSADELVDRPAKRLLRKYTGFKAGRFASRKEWEEAAARMEAESPQLEASIQTSEAVVQSCLQYIDKNPLDFMDIEAFKTSLQDFLSMTARNEDASSAEKSNNNFIMFSPLQLFDNWWHCRCYLAVLRIRVIGHNQRMSIVDDCEFELAVLLSLVRVGAEDPLLWLPVVDFALRKLWRRMTEAMRTETFIRNVFNELTLFMHGAVVNAFVLRCEQGTQSPDRLTVSKRNAAQTRSGPLVISLTLPQNEWYPLLFQYQNRCANEDCRCLLPDPSVMKDNIVIRGMLSFGTDDARVGNRGVRTLVSSNRTQGYPCLYSAAWGWSFVSSRHLSSRRS</sequence>
<dbReference type="Proteomes" id="UP001337655">
    <property type="component" value="Unassembled WGS sequence"/>
</dbReference>
<dbReference type="EMBL" id="JAVRRT010000006">
    <property type="protein sequence ID" value="KAK5171438.1"/>
    <property type="molecule type" value="Genomic_DNA"/>
</dbReference>